<organism evidence="2 3">
    <name type="scientific">Gemelliphila palaticanis</name>
    <dbReference type="NCBI Taxonomy" id="81950"/>
    <lineage>
        <taxon>Bacteria</taxon>
        <taxon>Bacillati</taxon>
        <taxon>Bacillota</taxon>
        <taxon>Bacilli</taxon>
        <taxon>Bacillales</taxon>
        <taxon>Gemellaceae</taxon>
        <taxon>Gemelliphila</taxon>
    </lineage>
</organism>
<dbReference type="RefSeq" id="WP_179939812.1">
    <property type="nucleotide sequence ID" value="NZ_JACBYF010000001.1"/>
</dbReference>
<feature type="transmembrane region" description="Helical" evidence="1">
    <location>
        <begin position="423"/>
        <end position="446"/>
    </location>
</feature>
<accession>A0ABX2SWY4</accession>
<dbReference type="Proteomes" id="UP000531840">
    <property type="component" value="Unassembled WGS sequence"/>
</dbReference>
<dbReference type="EMBL" id="JACBYF010000001">
    <property type="protein sequence ID" value="NYS46701.1"/>
    <property type="molecule type" value="Genomic_DNA"/>
</dbReference>
<keyword evidence="1" id="KW-1133">Transmembrane helix</keyword>
<keyword evidence="1" id="KW-0812">Transmembrane</keyword>
<gene>
    <name evidence="2" type="ORF">HZY85_00635</name>
</gene>
<feature type="transmembrane region" description="Helical" evidence="1">
    <location>
        <begin position="51"/>
        <end position="75"/>
    </location>
</feature>
<feature type="transmembrane region" description="Helical" evidence="1">
    <location>
        <begin position="95"/>
        <end position="112"/>
    </location>
</feature>
<sequence>MENNKINIKNLFKFIIGTLFGVFLVLIPFNFNGKIDTPLFYFLKLFIKKYNSTLILLMVALIVISALLSLINLFIKDSIFSKGKLMKNLFVTTPFYVANRILGAIIAILVYFKVGPEFIISVDTGDSMLSLATQLSVLVPMMLLFQTFILEFGAMEFIGQCVGFIVKPIFKVSEICATSIISAWVGPGNAAIMATKELFDKNYFTVREAAIISSQFTTGSIGWVVVVSSVMGVIDYFGQILLGLAIISVIVGFVAVRIPPISKYSNEYKDSKKVSIEPNKDESKNLLYSGLVKASERAETVTLDNFKNKINNMSFYILWLTPIIVCWGTLSLILALYTPVLKYISIPVEYILIMFNVPEAELAASAIMSGFADNYLPVILSTNIVAVETKIIVAMMSILTIVYLSETATLLSSTKIVNKFSHILIIFLQRTFISLPFVIIFVKFFIF</sequence>
<dbReference type="PRINTS" id="PR00173">
    <property type="entry name" value="EDTRNSPORT"/>
</dbReference>
<name>A0ABX2SWY4_9BACL</name>
<protein>
    <submittedName>
        <fullName evidence="2">Arginine transporter</fullName>
    </submittedName>
</protein>
<evidence type="ECO:0000256" key="1">
    <source>
        <dbReference type="SAM" id="Phobius"/>
    </source>
</evidence>
<proteinExistence type="predicted"/>
<feature type="transmembrane region" description="Helical" evidence="1">
    <location>
        <begin position="12"/>
        <end position="31"/>
    </location>
</feature>
<feature type="transmembrane region" description="Helical" evidence="1">
    <location>
        <begin position="132"/>
        <end position="150"/>
    </location>
</feature>
<keyword evidence="1" id="KW-0472">Membrane</keyword>
<keyword evidence="3" id="KW-1185">Reference proteome</keyword>
<feature type="transmembrane region" description="Helical" evidence="1">
    <location>
        <begin position="315"/>
        <end position="337"/>
    </location>
</feature>
<feature type="transmembrane region" description="Helical" evidence="1">
    <location>
        <begin position="391"/>
        <end position="411"/>
    </location>
</feature>
<evidence type="ECO:0000313" key="2">
    <source>
        <dbReference type="EMBL" id="NYS46701.1"/>
    </source>
</evidence>
<comment type="caution">
    <text evidence="2">The sequence shown here is derived from an EMBL/GenBank/DDBJ whole genome shotgun (WGS) entry which is preliminary data.</text>
</comment>
<evidence type="ECO:0000313" key="3">
    <source>
        <dbReference type="Proteomes" id="UP000531840"/>
    </source>
</evidence>
<feature type="transmembrane region" description="Helical" evidence="1">
    <location>
        <begin position="209"/>
        <end position="230"/>
    </location>
</feature>
<feature type="transmembrane region" description="Helical" evidence="1">
    <location>
        <begin position="236"/>
        <end position="256"/>
    </location>
</feature>
<reference evidence="2 3" key="1">
    <citation type="submission" date="2020-07" db="EMBL/GenBank/DDBJ databases">
        <title>MOT database genomes.</title>
        <authorList>
            <person name="Joseph S."/>
            <person name="Aduse-Opoku J."/>
            <person name="Hashim A."/>
            <person name="Wade W."/>
            <person name="Curtis M."/>
        </authorList>
    </citation>
    <scope>NUCLEOTIDE SEQUENCE [LARGE SCALE GENOMIC DNA]</scope>
    <source>
        <strain evidence="2 3">CIP 106318</strain>
    </source>
</reference>